<reference evidence="19" key="1">
    <citation type="submission" date="2024-06" db="EMBL/GenBank/DDBJ databases">
        <authorList>
            <person name="Liu X."/>
            <person name="Lenzi L."/>
            <person name="Haldenby T S."/>
            <person name="Uol C."/>
        </authorList>
    </citation>
    <scope>NUCLEOTIDE SEQUENCE</scope>
</reference>
<dbReference type="SUPFAM" id="SSF63712">
    <property type="entry name" value="Nicotinic receptor ligand binding domain-like"/>
    <property type="match status" value="1"/>
</dbReference>
<dbReference type="Gene3D" id="2.70.170.10">
    <property type="entry name" value="Neurotransmitter-gated ion-channel ligand-binding domain"/>
    <property type="match status" value="1"/>
</dbReference>
<evidence type="ECO:0000256" key="7">
    <source>
        <dbReference type="ARBA" id="ARBA00023065"/>
    </source>
</evidence>
<proteinExistence type="inferred from homology"/>
<dbReference type="InterPro" id="IPR006029">
    <property type="entry name" value="Neurotrans-gated_channel_TM"/>
</dbReference>
<keyword evidence="8 15" id="KW-0472">Membrane</keyword>
<dbReference type="InterPro" id="IPR036734">
    <property type="entry name" value="Neur_chan_lig-bd_sf"/>
</dbReference>
<dbReference type="PRINTS" id="PR00252">
    <property type="entry name" value="NRIONCHANNEL"/>
</dbReference>
<keyword evidence="11" id="KW-0325">Glycoprotein</keyword>
<feature type="region of interest" description="Disordered" evidence="16">
    <location>
        <begin position="540"/>
        <end position="573"/>
    </location>
</feature>
<dbReference type="InterPro" id="IPR036719">
    <property type="entry name" value="Neuro-gated_channel_TM_sf"/>
</dbReference>
<feature type="domain" description="Neurotransmitter-gated ion-channel transmembrane" evidence="18">
    <location>
        <begin position="269"/>
        <end position="394"/>
    </location>
</feature>
<evidence type="ECO:0000256" key="4">
    <source>
        <dbReference type="ARBA" id="ARBA00022692"/>
    </source>
</evidence>
<evidence type="ECO:0000256" key="1">
    <source>
        <dbReference type="ARBA" id="ARBA00009237"/>
    </source>
</evidence>
<dbReference type="PANTHER" id="PTHR18945">
    <property type="entry name" value="NEUROTRANSMITTER GATED ION CHANNEL"/>
    <property type="match status" value="1"/>
</dbReference>
<evidence type="ECO:0000256" key="8">
    <source>
        <dbReference type="ARBA" id="ARBA00023136"/>
    </source>
</evidence>
<feature type="transmembrane region" description="Helical" evidence="15">
    <location>
        <begin position="795"/>
        <end position="812"/>
    </location>
</feature>
<dbReference type="SUPFAM" id="SSF90112">
    <property type="entry name" value="Neurotransmitter-gated ion-channel transmembrane pore"/>
    <property type="match status" value="1"/>
</dbReference>
<evidence type="ECO:0000259" key="18">
    <source>
        <dbReference type="Pfam" id="PF02932"/>
    </source>
</evidence>
<keyword evidence="9" id="KW-1015">Disulfide bond</keyword>
<comment type="similarity">
    <text evidence="1">Belongs to the ligand-gated ion channel (TC 1.A.9) family. Acetylcholine receptor (TC 1.A.9.1) subfamily.</text>
</comment>
<keyword evidence="4 15" id="KW-0812">Transmembrane</keyword>
<evidence type="ECO:0000256" key="3">
    <source>
        <dbReference type="ARBA" id="ARBA00022475"/>
    </source>
</evidence>
<name>A0AAV2TJR2_CALDB</name>
<evidence type="ECO:0000256" key="2">
    <source>
        <dbReference type="ARBA" id="ARBA00022448"/>
    </source>
</evidence>
<dbReference type="CDD" id="cd19033">
    <property type="entry name" value="LGIC_ECD_nAChR_proto-like"/>
    <property type="match status" value="1"/>
</dbReference>
<dbReference type="Pfam" id="PF02932">
    <property type="entry name" value="Neur_chan_memb"/>
    <property type="match status" value="1"/>
</dbReference>
<evidence type="ECO:0000256" key="14">
    <source>
        <dbReference type="ARBA" id="ARBA00034099"/>
    </source>
</evidence>
<gene>
    <name evidence="19" type="ORF">CDAUBV1_LOCUS9775</name>
</gene>
<accession>A0AAV2TJR2</accession>
<evidence type="ECO:0000256" key="16">
    <source>
        <dbReference type="SAM" id="MobiDB-lite"/>
    </source>
</evidence>
<keyword evidence="13 15" id="KW-0407">Ion channel</keyword>
<keyword evidence="12" id="KW-1071">Ligand-gated ion channel</keyword>
<dbReference type="EMBL" id="CAXLJL010000267">
    <property type="protein sequence ID" value="CAL5135652.1"/>
    <property type="molecule type" value="Genomic_DNA"/>
</dbReference>
<feature type="domain" description="Neurotransmitter-gated ion-channel ligand-binding" evidence="17">
    <location>
        <begin position="42"/>
        <end position="262"/>
    </location>
</feature>
<dbReference type="CDD" id="cd19051">
    <property type="entry name" value="LGIC_TM_cation"/>
    <property type="match status" value="1"/>
</dbReference>
<evidence type="ECO:0000256" key="13">
    <source>
        <dbReference type="ARBA" id="ARBA00023303"/>
    </source>
</evidence>
<keyword evidence="5 15" id="KW-1133">Transmembrane helix</keyword>
<dbReference type="FunFam" id="2.70.170.10:FF:000016">
    <property type="entry name" value="Nicotinic acetylcholine receptor subunit"/>
    <property type="match status" value="1"/>
</dbReference>
<keyword evidence="7 15" id="KW-0406">Ion transport</keyword>
<dbReference type="InterPro" id="IPR038050">
    <property type="entry name" value="Neuro_actylchol_rec"/>
</dbReference>
<evidence type="ECO:0000256" key="15">
    <source>
        <dbReference type="RuleBase" id="RU000687"/>
    </source>
</evidence>
<evidence type="ECO:0000256" key="12">
    <source>
        <dbReference type="ARBA" id="ARBA00023286"/>
    </source>
</evidence>
<dbReference type="Proteomes" id="UP001497525">
    <property type="component" value="Unassembled WGS sequence"/>
</dbReference>
<feature type="region of interest" description="Disordered" evidence="16">
    <location>
        <begin position="589"/>
        <end position="615"/>
    </location>
</feature>
<dbReference type="InterPro" id="IPR006201">
    <property type="entry name" value="Neur_channel"/>
</dbReference>
<evidence type="ECO:0000256" key="10">
    <source>
        <dbReference type="ARBA" id="ARBA00023170"/>
    </source>
</evidence>
<keyword evidence="6" id="KW-0770">Synapse</keyword>
<dbReference type="InterPro" id="IPR002394">
    <property type="entry name" value="Nicotinic_acetylcholine_rcpt"/>
</dbReference>
<protein>
    <submittedName>
        <fullName evidence="19">Uncharacterized protein</fullName>
    </submittedName>
</protein>
<evidence type="ECO:0000313" key="19">
    <source>
        <dbReference type="EMBL" id="CAL5135652.1"/>
    </source>
</evidence>
<comment type="caution">
    <text evidence="19">The sequence shown here is derived from an EMBL/GenBank/DDBJ whole genome shotgun (WGS) entry which is preliminary data.</text>
</comment>
<evidence type="ECO:0000313" key="20">
    <source>
        <dbReference type="Proteomes" id="UP001497525"/>
    </source>
</evidence>
<dbReference type="GO" id="GO:0004888">
    <property type="term" value="F:transmembrane signaling receptor activity"/>
    <property type="evidence" value="ECO:0007669"/>
    <property type="project" value="InterPro"/>
</dbReference>
<dbReference type="GO" id="GO:0022848">
    <property type="term" value="F:acetylcholine-gated monoatomic cation-selective channel activity"/>
    <property type="evidence" value="ECO:0007669"/>
    <property type="project" value="InterPro"/>
</dbReference>
<dbReference type="PROSITE" id="PS00236">
    <property type="entry name" value="NEUROTR_ION_CHANNEL"/>
    <property type="match status" value="1"/>
</dbReference>
<sequence length="828" mass="93388">MASNMANGIEQIRKSQQSYTTALAVVTVGAISNPYSKATWSEKALIKDLLRDYEKRARPVVDGASPLVKIDGDLTVQQLKVGFGLGLVQILQLNENEQILTVSVKSLYRWTDHHLIWNPEDYENITHILIPTSKIWIPDVALYNYADERLEERRDCAARVDHNGVVDWQPMAIYKSTCPVRIKYFPYDRQSCNLRFGVWTYDTFRVNVSYYDEKENLNLREYVKSPEWELINSSVESRERKYPCCPEIYTDMLFHIKIKRQPAYYNYVLILPCFLLSSLTLVLFWLPPETPAKMVLGMNIFLAFFLLLLLLEDSIPNASSSFPLIGNYYCVNMALVTLSTFLCLIVVNLHFRGDRRVEVPHWLRKLAIQRGARLLFVNLGIPTAPEPKSPNRQQAPKTAAPVNAPGPEEIMRMYRQQFGFYPIPGMGYPDTMHPYPNYNRQNQALVNAYGDRYFPPDNSYGNSRPKSYPNQKYSALERAAPYSPADEIKGPMGYYGTPDQFSRWQDYASRRTTQDEQNKSCAFCPACAGLAAAAAAAAASSGPLPTDDEQQLAEDLNEHQSPPPLPISSYSEDPTDDIAAAWAAAISGSAPREKKLTPNMDPQNRPDAERDDDIDPISATRNHSMAPDLESFLIQCIRPGGSKVAVSAANARWNADARQVLPPSPFYQFSSPNCEDDDEDPEDISLQRWPSAGNCASNIYKSGGGDVDQRDENESGEFNEGALWRSSSGGVLDSSTKRNMFTSDVRLARRVQNLKRDVSEVVKGIRFMQRQSENKEKANKSIAEWRAVGAVLDRLFFVIYLFALGTSIIMYFPRSGDEKDEPDKGPSD</sequence>
<evidence type="ECO:0000256" key="6">
    <source>
        <dbReference type="ARBA" id="ARBA00023018"/>
    </source>
</evidence>
<dbReference type="PRINTS" id="PR00254">
    <property type="entry name" value="NICOTINICR"/>
</dbReference>
<keyword evidence="10" id="KW-0675">Receptor</keyword>
<feature type="transmembrane region" description="Helical" evidence="15">
    <location>
        <begin position="294"/>
        <end position="311"/>
    </location>
</feature>
<dbReference type="InterPro" id="IPR018000">
    <property type="entry name" value="Neurotransmitter_ion_chnl_CS"/>
</dbReference>
<keyword evidence="3" id="KW-1003">Cell membrane</keyword>
<comment type="subcellular location">
    <subcellularLocation>
        <location evidence="14">Synaptic cell membrane</location>
        <topology evidence="14">Multi-pass membrane protein</topology>
    </subcellularLocation>
</comment>
<dbReference type="Gene3D" id="1.20.58.390">
    <property type="entry name" value="Neurotransmitter-gated ion-channel transmembrane domain"/>
    <property type="match status" value="2"/>
</dbReference>
<keyword evidence="2 15" id="KW-0813">Transport</keyword>
<feature type="transmembrane region" description="Helical" evidence="15">
    <location>
        <begin position="331"/>
        <end position="351"/>
    </location>
</feature>
<dbReference type="AlphaFoldDB" id="A0AAV2TJR2"/>
<dbReference type="GO" id="GO:0045211">
    <property type="term" value="C:postsynaptic membrane"/>
    <property type="evidence" value="ECO:0007669"/>
    <property type="project" value="InterPro"/>
</dbReference>
<feature type="transmembrane region" description="Helical" evidence="15">
    <location>
        <begin position="264"/>
        <end position="287"/>
    </location>
</feature>
<evidence type="ECO:0000256" key="5">
    <source>
        <dbReference type="ARBA" id="ARBA00022989"/>
    </source>
</evidence>
<evidence type="ECO:0000259" key="17">
    <source>
        <dbReference type="Pfam" id="PF02931"/>
    </source>
</evidence>
<evidence type="ECO:0000256" key="9">
    <source>
        <dbReference type="ARBA" id="ARBA00023157"/>
    </source>
</evidence>
<evidence type="ECO:0000256" key="11">
    <source>
        <dbReference type="ARBA" id="ARBA00023180"/>
    </source>
</evidence>
<organism evidence="19 20">
    <name type="scientific">Calicophoron daubneyi</name>
    <name type="common">Rumen fluke</name>
    <name type="synonym">Paramphistomum daubneyi</name>
    <dbReference type="NCBI Taxonomy" id="300641"/>
    <lineage>
        <taxon>Eukaryota</taxon>
        <taxon>Metazoa</taxon>
        <taxon>Spiralia</taxon>
        <taxon>Lophotrochozoa</taxon>
        <taxon>Platyhelminthes</taxon>
        <taxon>Trematoda</taxon>
        <taxon>Digenea</taxon>
        <taxon>Plagiorchiida</taxon>
        <taxon>Pronocephalata</taxon>
        <taxon>Paramphistomoidea</taxon>
        <taxon>Paramphistomidae</taxon>
        <taxon>Calicophoron</taxon>
    </lineage>
</organism>
<dbReference type="InterPro" id="IPR006202">
    <property type="entry name" value="Neur_chan_lig-bd"/>
</dbReference>
<dbReference type="Pfam" id="PF02931">
    <property type="entry name" value="Neur_chan_LBD"/>
    <property type="match status" value="1"/>
</dbReference>